<dbReference type="Pfam" id="PF05199">
    <property type="entry name" value="GMC_oxred_C"/>
    <property type="match status" value="1"/>
</dbReference>
<dbReference type="PIRSF" id="PIRSF000137">
    <property type="entry name" value="Alcohol_oxidase"/>
    <property type="match status" value="1"/>
</dbReference>
<dbReference type="InterPro" id="IPR007867">
    <property type="entry name" value="GMC_OxRtase_C"/>
</dbReference>
<evidence type="ECO:0000256" key="4">
    <source>
        <dbReference type="ARBA" id="ARBA00022827"/>
    </source>
</evidence>
<dbReference type="AlphaFoldDB" id="A0AAV1J128"/>
<accession>A0AAV1J128</accession>
<evidence type="ECO:0000256" key="2">
    <source>
        <dbReference type="ARBA" id="ARBA00010790"/>
    </source>
</evidence>
<evidence type="ECO:0000256" key="5">
    <source>
        <dbReference type="PIRSR" id="PIRSR000137-2"/>
    </source>
</evidence>
<dbReference type="Pfam" id="PF00732">
    <property type="entry name" value="GMC_oxred_N"/>
    <property type="match status" value="2"/>
</dbReference>
<keyword evidence="3" id="KW-0285">Flavoprotein</keyword>
<dbReference type="PANTHER" id="PTHR11552">
    <property type="entry name" value="GLUCOSE-METHANOL-CHOLINE GMC OXIDOREDUCTASE"/>
    <property type="match status" value="1"/>
</dbReference>
<reference evidence="7 8" key="1">
    <citation type="submission" date="2023-11" db="EMBL/GenBank/DDBJ databases">
        <authorList>
            <person name="Okamura Y."/>
        </authorList>
    </citation>
    <scope>NUCLEOTIDE SEQUENCE [LARGE SCALE GENOMIC DNA]</scope>
</reference>
<evidence type="ECO:0000256" key="1">
    <source>
        <dbReference type="ARBA" id="ARBA00001974"/>
    </source>
</evidence>
<comment type="similarity">
    <text evidence="2">Belongs to the GMC oxidoreductase family.</text>
</comment>
<dbReference type="SUPFAM" id="SSF51905">
    <property type="entry name" value="FAD/NAD(P)-binding domain"/>
    <property type="match status" value="1"/>
</dbReference>
<name>A0AAV1J128_9NEOP</name>
<dbReference type="Gene3D" id="3.30.560.10">
    <property type="entry name" value="Glucose Oxidase, domain 3"/>
    <property type="match status" value="2"/>
</dbReference>
<dbReference type="InterPro" id="IPR000172">
    <property type="entry name" value="GMC_OxRdtase_N"/>
</dbReference>
<keyword evidence="4 5" id="KW-0274">FAD</keyword>
<proteinExistence type="inferred from homology"/>
<dbReference type="SUPFAM" id="SSF54373">
    <property type="entry name" value="FAD-linked reductases, C-terminal domain"/>
    <property type="match status" value="1"/>
</dbReference>
<evidence type="ECO:0000313" key="7">
    <source>
        <dbReference type="EMBL" id="CAK1542828.1"/>
    </source>
</evidence>
<dbReference type="InterPro" id="IPR012132">
    <property type="entry name" value="GMC_OxRdtase"/>
</dbReference>
<dbReference type="PROSITE" id="PS00624">
    <property type="entry name" value="GMC_OXRED_2"/>
    <property type="match status" value="1"/>
</dbReference>
<feature type="binding site" evidence="5">
    <location>
        <begin position="489"/>
        <end position="490"/>
    </location>
    <ligand>
        <name>FAD</name>
        <dbReference type="ChEBI" id="CHEBI:57692"/>
    </ligand>
</feature>
<keyword evidence="8" id="KW-1185">Reference proteome</keyword>
<comment type="cofactor">
    <cofactor evidence="1 5">
        <name>FAD</name>
        <dbReference type="ChEBI" id="CHEBI:57692"/>
    </cofactor>
</comment>
<evidence type="ECO:0000256" key="3">
    <source>
        <dbReference type="ARBA" id="ARBA00022630"/>
    </source>
</evidence>
<protein>
    <recommendedName>
        <fullName evidence="6">Glucose-methanol-choline oxidoreductase N-terminal domain-containing protein</fullName>
    </recommendedName>
</protein>
<feature type="binding site" evidence="5">
    <location>
        <position position="124"/>
    </location>
    <ligand>
        <name>FAD</name>
        <dbReference type="ChEBI" id="CHEBI:57692"/>
    </ligand>
</feature>
<dbReference type="InterPro" id="IPR036188">
    <property type="entry name" value="FAD/NAD-bd_sf"/>
</dbReference>
<dbReference type="EMBL" id="CAVLEF010000003">
    <property type="protein sequence ID" value="CAK1542828.1"/>
    <property type="molecule type" value="Genomic_DNA"/>
</dbReference>
<dbReference type="GO" id="GO:0050660">
    <property type="term" value="F:flavin adenine dinucleotide binding"/>
    <property type="evidence" value="ECO:0007669"/>
    <property type="project" value="InterPro"/>
</dbReference>
<feature type="domain" description="Glucose-methanol-choline oxidoreductase N-terminal" evidence="6">
    <location>
        <begin position="268"/>
        <end position="282"/>
    </location>
</feature>
<dbReference type="PANTHER" id="PTHR11552:SF147">
    <property type="entry name" value="CHOLINE DEHYDROGENASE, MITOCHONDRIAL"/>
    <property type="match status" value="1"/>
</dbReference>
<gene>
    <name evidence="7" type="ORF">LNINA_LOCUS2681</name>
</gene>
<comment type="caution">
    <text evidence="7">The sequence shown here is derived from an EMBL/GenBank/DDBJ whole genome shotgun (WGS) entry which is preliminary data.</text>
</comment>
<dbReference type="Proteomes" id="UP001497472">
    <property type="component" value="Unassembled WGS sequence"/>
</dbReference>
<evidence type="ECO:0000259" key="6">
    <source>
        <dbReference type="PROSITE" id="PS00624"/>
    </source>
</evidence>
<sequence length="551" mass="61654">METAAIVAQTLTVQRALSVLATSLALTAYLFPRQADVFDKEEFDFIIVGAGSAGCVLADRLTEDGHFSVLLLEAGGDPPLESFIPALFPYLPGTRYDFNYTSENDFFTYQTHRIRAVNLTAGHVLGGGSSVNFMAYVRGCPDDYDHWAQYLEDATWSWDHVLPYFIRSEKLNSPEILSSANRKYHGTRGFLGVTREKRPEIYSDGVRQSTAYTNLANKRRPNLFVRKHTLGTKILIDDNNVATGVEFVTQDKKKVQAFATREVVLSAGTFNSPRLLMLSGVGPRRHLEALRIPVKKNLPVGYNFHDHTMSIISIKIEESHAPPPSPDPDALPFPLFTGYVALNKSERCPDYQALTYVVPNDSTGPLQICAFIIGFDDIICQNLLLAGKGRKTLFVNLNYLRPRSRGRVTLRSVDPYDAVRVEPRTFSDLRDLDEMAKSIADYARVVNTTYLRSVDAEFVDLPHPMCSHVKYGSADYWRCFALSTMSTMWHYVGTCAMGSVVDSRLRVVGVGKLRVVDASVMPRIVRGNINAPVVMIAEKAADFIRTEHEFR</sequence>
<organism evidence="7 8">
    <name type="scientific">Leptosia nina</name>
    <dbReference type="NCBI Taxonomy" id="320188"/>
    <lineage>
        <taxon>Eukaryota</taxon>
        <taxon>Metazoa</taxon>
        <taxon>Ecdysozoa</taxon>
        <taxon>Arthropoda</taxon>
        <taxon>Hexapoda</taxon>
        <taxon>Insecta</taxon>
        <taxon>Pterygota</taxon>
        <taxon>Neoptera</taxon>
        <taxon>Endopterygota</taxon>
        <taxon>Lepidoptera</taxon>
        <taxon>Glossata</taxon>
        <taxon>Ditrysia</taxon>
        <taxon>Papilionoidea</taxon>
        <taxon>Pieridae</taxon>
        <taxon>Pierinae</taxon>
        <taxon>Leptosia</taxon>
    </lineage>
</organism>
<evidence type="ECO:0000313" key="8">
    <source>
        <dbReference type="Proteomes" id="UP001497472"/>
    </source>
</evidence>
<dbReference type="Gene3D" id="3.50.50.60">
    <property type="entry name" value="FAD/NAD(P)-binding domain"/>
    <property type="match status" value="2"/>
</dbReference>
<dbReference type="GO" id="GO:0016614">
    <property type="term" value="F:oxidoreductase activity, acting on CH-OH group of donors"/>
    <property type="evidence" value="ECO:0007669"/>
    <property type="project" value="InterPro"/>
</dbReference>